<sequence>MRTRIALLQAANKVVLSSKSCVIAKHSMVMQQLCKGVHDPNMRQGQNNMRLKHEKTLTKMK</sequence>
<dbReference type="AlphaFoldDB" id="A0A2P2NWA8"/>
<protein>
    <submittedName>
        <fullName evidence="1">Uncharacterized protein</fullName>
    </submittedName>
</protein>
<name>A0A2P2NWA8_RHIMU</name>
<accession>A0A2P2NWA8</accession>
<reference evidence="1" key="1">
    <citation type="submission" date="2018-02" db="EMBL/GenBank/DDBJ databases">
        <title>Rhizophora mucronata_Transcriptome.</title>
        <authorList>
            <person name="Meera S.P."/>
            <person name="Sreeshan A."/>
            <person name="Augustine A."/>
        </authorList>
    </citation>
    <scope>NUCLEOTIDE SEQUENCE</scope>
    <source>
        <tissue evidence="1">Leaf</tissue>
    </source>
</reference>
<dbReference type="EMBL" id="GGEC01066323">
    <property type="protein sequence ID" value="MBX46807.1"/>
    <property type="molecule type" value="Transcribed_RNA"/>
</dbReference>
<proteinExistence type="predicted"/>
<organism evidence="1">
    <name type="scientific">Rhizophora mucronata</name>
    <name type="common">Asiatic mangrove</name>
    <dbReference type="NCBI Taxonomy" id="61149"/>
    <lineage>
        <taxon>Eukaryota</taxon>
        <taxon>Viridiplantae</taxon>
        <taxon>Streptophyta</taxon>
        <taxon>Embryophyta</taxon>
        <taxon>Tracheophyta</taxon>
        <taxon>Spermatophyta</taxon>
        <taxon>Magnoliopsida</taxon>
        <taxon>eudicotyledons</taxon>
        <taxon>Gunneridae</taxon>
        <taxon>Pentapetalae</taxon>
        <taxon>rosids</taxon>
        <taxon>fabids</taxon>
        <taxon>Malpighiales</taxon>
        <taxon>Rhizophoraceae</taxon>
        <taxon>Rhizophora</taxon>
    </lineage>
</organism>
<evidence type="ECO:0000313" key="1">
    <source>
        <dbReference type="EMBL" id="MBX46807.1"/>
    </source>
</evidence>